<evidence type="ECO:0000313" key="3">
    <source>
        <dbReference type="Proteomes" id="UP001160142"/>
    </source>
</evidence>
<keyword evidence="1" id="KW-0812">Transmembrane</keyword>
<keyword evidence="3" id="KW-1185">Reference proteome</keyword>
<feature type="transmembrane region" description="Helical" evidence="1">
    <location>
        <begin position="134"/>
        <end position="154"/>
    </location>
</feature>
<feature type="transmembrane region" description="Helical" evidence="1">
    <location>
        <begin position="51"/>
        <end position="70"/>
    </location>
</feature>
<feature type="transmembrane region" description="Helical" evidence="1">
    <location>
        <begin position="21"/>
        <end position="45"/>
    </location>
</feature>
<evidence type="ECO:0000256" key="1">
    <source>
        <dbReference type="SAM" id="Phobius"/>
    </source>
</evidence>
<feature type="transmembrane region" description="Helical" evidence="1">
    <location>
        <begin position="79"/>
        <end position="100"/>
    </location>
</feature>
<comment type="caution">
    <text evidence="2">The sequence shown here is derived from an EMBL/GenBank/DDBJ whole genome shotgun (WGS) entry which is preliminary data.</text>
</comment>
<sequence>MPNRRYLLTSAQQADPLSWFTGPYLPLTFAGGIFVFGTIVTLLTWDASPNPWLQLAALWLCVVAGLLVHVRSRPFTPPIGWGTSTLALATAIAGLALSAFDYRDVDFNFGLWWGPAGPAFILIGLSPYVSTRRLIVLGIGTTVAVVTIAVGLLQPAQLAEAPITTALVFAYPPAMAAVGSALFSYSIVSTATATLENPDRALRVRDASHDDAVAELENKTLARLTARATPFLLDLAEQGKVTPEDRALAGQLARRLRDDLVTQANETWLDRAGQDLGVLVVDPDRLARRMSNAQRTALMALLRAILELPEADAGALMVELRAADDGATAVAMSMDLDLPEGRRIMHLAPYYLTLGTAVDDLEFDRDRLTFSFGSESQTR</sequence>
<reference evidence="2 3" key="1">
    <citation type="submission" date="2023-04" db="EMBL/GenBank/DDBJ databases">
        <title>Genome Encyclopedia of Bacteria and Archaea VI: Functional Genomics of Type Strains.</title>
        <authorList>
            <person name="Whitman W."/>
        </authorList>
    </citation>
    <scope>NUCLEOTIDE SEQUENCE [LARGE SCALE GENOMIC DNA]</scope>
    <source>
        <strain evidence="2 3">SG_E_30_P1</strain>
    </source>
</reference>
<name>A0ABT6KK46_9MICO</name>
<organism evidence="2 3">
    <name type="scientific">Antiquaquibacter oligotrophicus</name>
    <dbReference type="NCBI Taxonomy" id="2880260"/>
    <lineage>
        <taxon>Bacteria</taxon>
        <taxon>Bacillati</taxon>
        <taxon>Actinomycetota</taxon>
        <taxon>Actinomycetes</taxon>
        <taxon>Micrococcales</taxon>
        <taxon>Microbacteriaceae</taxon>
        <taxon>Antiquaquibacter</taxon>
    </lineage>
</organism>
<proteinExistence type="predicted"/>
<dbReference type="RefSeq" id="WP_322132708.1">
    <property type="nucleotide sequence ID" value="NZ_CP085036.1"/>
</dbReference>
<accession>A0ABT6KK46</accession>
<feature type="transmembrane region" description="Helical" evidence="1">
    <location>
        <begin position="174"/>
        <end position="195"/>
    </location>
</feature>
<protein>
    <submittedName>
        <fullName evidence="2">Uncharacterized protein</fullName>
    </submittedName>
</protein>
<feature type="transmembrane region" description="Helical" evidence="1">
    <location>
        <begin position="112"/>
        <end position="129"/>
    </location>
</feature>
<keyword evidence="1" id="KW-1133">Transmembrane helix</keyword>
<dbReference type="EMBL" id="JARXVQ010000001">
    <property type="protein sequence ID" value="MDH6180351.1"/>
    <property type="molecule type" value="Genomic_DNA"/>
</dbReference>
<dbReference type="Proteomes" id="UP001160142">
    <property type="component" value="Unassembled WGS sequence"/>
</dbReference>
<evidence type="ECO:0000313" key="2">
    <source>
        <dbReference type="EMBL" id="MDH6180351.1"/>
    </source>
</evidence>
<gene>
    <name evidence="2" type="ORF">M2152_000533</name>
</gene>
<keyword evidence="1" id="KW-0472">Membrane</keyword>